<gene>
    <name evidence="1" type="ORF">GXY80_08250</name>
</gene>
<dbReference type="EMBL" id="JAAYEE010000133">
    <property type="protein sequence ID" value="NLW35456.1"/>
    <property type="molecule type" value="Genomic_DNA"/>
</dbReference>
<name>A0A971M5E0_9BACT</name>
<comment type="caution">
    <text evidence="1">The sequence shown here is derived from an EMBL/GenBank/DDBJ whole genome shotgun (WGS) entry which is preliminary data.</text>
</comment>
<proteinExistence type="predicted"/>
<evidence type="ECO:0008006" key="3">
    <source>
        <dbReference type="Google" id="ProtNLM"/>
    </source>
</evidence>
<feature type="non-terminal residue" evidence="1">
    <location>
        <position position="112"/>
    </location>
</feature>
<reference evidence="1" key="2">
    <citation type="submission" date="2020-01" db="EMBL/GenBank/DDBJ databases">
        <authorList>
            <person name="Campanaro S."/>
        </authorList>
    </citation>
    <scope>NUCLEOTIDE SEQUENCE</scope>
    <source>
        <strain evidence="1">AS06rmzACSIP_7</strain>
    </source>
</reference>
<accession>A0A971M5E0</accession>
<evidence type="ECO:0000313" key="2">
    <source>
        <dbReference type="Proteomes" id="UP000777265"/>
    </source>
</evidence>
<organism evidence="1 2">
    <name type="scientific">Syntrophorhabdus aromaticivorans</name>
    <dbReference type="NCBI Taxonomy" id="328301"/>
    <lineage>
        <taxon>Bacteria</taxon>
        <taxon>Pseudomonadati</taxon>
        <taxon>Thermodesulfobacteriota</taxon>
        <taxon>Syntrophorhabdia</taxon>
        <taxon>Syntrophorhabdales</taxon>
        <taxon>Syntrophorhabdaceae</taxon>
        <taxon>Syntrophorhabdus</taxon>
    </lineage>
</organism>
<dbReference type="Gene3D" id="3.40.190.10">
    <property type="entry name" value="Periplasmic binding protein-like II"/>
    <property type="match status" value="1"/>
</dbReference>
<protein>
    <recommendedName>
        <fullName evidence="3">ABC transporter substrate-binding protein</fullName>
    </recommendedName>
</protein>
<dbReference type="SUPFAM" id="SSF53850">
    <property type="entry name" value="Periplasmic binding protein-like II"/>
    <property type="match status" value="1"/>
</dbReference>
<sequence length="112" mass="11779">MSRGRILLMGIFLATAVFGAIDGIAADDYVIQLGYYDCDHMCAAPIARDAGIFRDLGLKVSITKGSNVLPAISAGKMDVGYGNYISLARAHLKGSPAFVAAHNHTGGAFYLV</sequence>
<dbReference type="Proteomes" id="UP000777265">
    <property type="component" value="Unassembled WGS sequence"/>
</dbReference>
<reference evidence="1" key="1">
    <citation type="journal article" date="2020" name="Biotechnol. Biofuels">
        <title>New insights from the biogas microbiome by comprehensive genome-resolved metagenomics of nearly 1600 species originating from multiple anaerobic digesters.</title>
        <authorList>
            <person name="Campanaro S."/>
            <person name="Treu L."/>
            <person name="Rodriguez-R L.M."/>
            <person name="Kovalovszki A."/>
            <person name="Ziels R.M."/>
            <person name="Maus I."/>
            <person name="Zhu X."/>
            <person name="Kougias P.G."/>
            <person name="Basile A."/>
            <person name="Luo G."/>
            <person name="Schluter A."/>
            <person name="Konstantinidis K.T."/>
            <person name="Angelidaki I."/>
        </authorList>
    </citation>
    <scope>NUCLEOTIDE SEQUENCE</scope>
    <source>
        <strain evidence="1">AS06rmzACSIP_7</strain>
    </source>
</reference>
<dbReference type="AlphaFoldDB" id="A0A971M5E0"/>
<evidence type="ECO:0000313" key="1">
    <source>
        <dbReference type="EMBL" id="NLW35456.1"/>
    </source>
</evidence>